<dbReference type="InterPro" id="IPR011990">
    <property type="entry name" value="TPR-like_helical_dom_sf"/>
</dbReference>
<evidence type="ECO:0000313" key="2">
    <source>
        <dbReference type="Proteomes" id="UP000045782"/>
    </source>
</evidence>
<gene>
    <name evidence="1" type="ORF">ERS075579_01691</name>
</gene>
<evidence type="ECO:0000313" key="1">
    <source>
        <dbReference type="EMBL" id="CPV45850.1"/>
    </source>
</evidence>
<protein>
    <recommendedName>
        <fullName evidence="3">Tetratricopeptide repeat protein</fullName>
    </recommendedName>
</protein>
<dbReference type="Gene3D" id="1.25.40.10">
    <property type="entry name" value="Tetratricopeptide repeat domain"/>
    <property type="match status" value="1"/>
</dbReference>
<dbReference type="Proteomes" id="UP000045782">
    <property type="component" value="Unassembled WGS sequence"/>
</dbReference>
<dbReference type="RefSeq" id="WP_005101057.1">
    <property type="nucleotide sequence ID" value="NZ_CP014951.1"/>
</dbReference>
<accession>A0A0U1C581</accession>
<sequence>MGHVYLDEGRDVAEVVEIYWRDVRACRESDPPDRRGEVVALGNMGGTLRKAERYTEALSPLRESIALCRKLGDKTGIDSAGENLGQFEGTAEMHGRTRRA</sequence>
<reference evidence="1 2" key="1">
    <citation type="submission" date="2015-03" db="EMBL/GenBank/DDBJ databases">
        <authorList>
            <person name="Murphy D."/>
        </authorList>
    </citation>
    <scope>NUCLEOTIDE SEQUENCE [LARGE SCALE GENOMIC DNA]</scope>
    <source>
        <strain evidence="1 2">PAP088</strain>
    </source>
</reference>
<evidence type="ECO:0008006" key="3">
    <source>
        <dbReference type="Google" id="ProtNLM"/>
    </source>
</evidence>
<dbReference type="EMBL" id="CSWP01000003">
    <property type="protein sequence ID" value="CPV45850.1"/>
    <property type="molecule type" value="Genomic_DNA"/>
</dbReference>
<dbReference type="AlphaFoldDB" id="A0A0U1C581"/>
<name>A0A0U1C581_9MYCO</name>
<dbReference type="SUPFAM" id="SSF48452">
    <property type="entry name" value="TPR-like"/>
    <property type="match status" value="1"/>
</dbReference>
<proteinExistence type="predicted"/>
<organism evidence="1 2">
    <name type="scientific">Mycobacteroides abscessus</name>
    <dbReference type="NCBI Taxonomy" id="36809"/>
    <lineage>
        <taxon>Bacteria</taxon>
        <taxon>Bacillati</taxon>
        <taxon>Actinomycetota</taxon>
        <taxon>Actinomycetes</taxon>
        <taxon>Mycobacteriales</taxon>
        <taxon>Mycobacteriaceae</taxon>
        <taxon>Mycobacteroides</taxon>
    </lineage>
</organism>